<evidence type="ECO:0000313" key="2">
    <source>
        <dbReference type="Proteomes" id="UP000636110"/>
    </source>
</evidence>
<keyword evidence="2" id="KW-1185">Reference proteome</keyword>
<organism evidence="1 2">
    <name type="scientific">Pedobacter gandavensis</name>
    <dbReference type="NCBI Taxonomy" id="2679963"/>
    <lineage>
        <taxon>Bacteria</taxon>
        <taxon>Pseudomonadati</taxon>
        <taxon>Bacteroidota</taxon>
        <taxon>Sphingobacteriia</taxon>
        <taxon>Sphingobacteriales</taxon>
        <taxon>Sphingobacteriaceae</taxon>
        <taxon>Pedobacter</taxon>
    </lineage>
</organism>
<name>A0ABR6ES46_9SPHI</name>
<reference evidence="1 2" key="1">
    <citation type="submission" date="2019-11" db="EMBL/GenBank/DDBJ databases">
        <title>Description of Pedobacter sp. LMG 31462T.</title>
        <authorList>
            <person name="Carlier A."/>
            <person name="Qi S."/>
            <person name="Vandamme P."/>
        </authorList>
    </citation>
    <scope>NUCLEOTIDE SEQUENCE [LARGE SCALE GENOMIC DNA]</scope>
    <source>
        <strain evidence="1 2">LMG 31462</strain>
    </source>
</reference>
<evidence type="ECO:0000313" key="1">
    <source>
        <dbReference type="EMBL" id="MBB2148089.1"/>
    </source>
</evidence>
<dbReference type="Proteomes" id="UP000636110">
    <property type="component" value="Unassembled WGS sequence"/>
</dbReference>
<dbReference type="EMBL" id="WNXC01000001">
    <property type="protein sequence ID" value="MBB2148089.1"/>
    <property type="molecule type" value="Genomic_DNA"/>
</dbReference>
<sequence length="124" mass="14269">MKRLFIYILLLFISTDALTLDQFDKLPLFLHHFKVHTQSDPTLSLSSFISMHYFGQDLNDDDTVEDMKLPFKQINTHNSHTLFCNVSDIELTVSSKLLPASNKISGYKFHPNPALASTFRPPWI</sequence>
<comment type="caution">
    <text evidence="1">The sequence shown here is derived from an EMBL/GenBank/DDBJ whole genome shotgun (WGS) entry which is preliminary data.</text>
</comment>
<proteinExistence type="predicted"/>
<protein>
    <submittedName>
        <fullName evidence="1">Uncharacterized protein</fullName>
    </submittedName>
</protein>
<dbReference type="RefSeq" id="WP_182953663.1">
    <property type="nucleotide sequence ID" value="NZ_WNXC01000001.1"/>
</dbReference>
<accession>A0ABR6ES46</accession>
<gene>
    <name evidence="1" type="ORF">GM920_04100</name>
</gene>